<protein>
    <submittedName>
        <fullName evidence="3">Uncharacterized protein</fullName>
    </submittedName>
</protein>
<feature type="transmembrane region" description="Helical" evidence="2">
    <location>
        <begin position="71"/>
        <end position="90"/>
    </location>
</feature>
<keyword evidence="2" id="KW-0812">Transmembrane</keyword>
<dbReference type="AlphaFoldDB" id="A0A9D6L6V0"/>
<reference evidence="3" key="1">
    <citation type="submission" date="2020-07" db="EMBL/GenBank/DDBJ databases">
        <title>Huge and variable diversity of episymbiotic CPR bacteria and DPANN archaea in groundwater ecosystems.</title>
        <authorList>
            <person name="He C.Y."/>
            <person name="Keren R."/>
            <person name="Whittaker M."/>
            <person name="Farag I.F."/>
            <person name="Doudna J."/>
            <person name="Cate J.H.D."/>
            <person name="Banfield J.F."/>
        </authorList>
    </citation>
    <scope>NUCLEOTIDE SEQUENCE</scope>
    <source>
        <strain evidence="3">NC_groundwater_928_Pr1_S-0.2um_72_17</strain>
    </source>
</reference>
<organism evidence="3 4">
    <name type="scientific">Eiseniibacteriota bacterium</name>
    <dbReference type="NCBI Taxonomy" id="2212470"/>
    <lineage>
        <taxon>Bacteria</taxon>
        <taxon>Candidatus Eiseniibacteriota</taxon>
    </lineage>
</organism>
<evidence type="ECO:0000313" key="3">
    <source>
        <dbReference type="EMBL" id="MBI3538710.1"/>
    </source>
</evidence>
<sequence length="156" mass="17313">MSRHHRVARARRELAFHAARIAVQQGGEIARDAARVGHLARRRGDRVGHQVVTQHAAVAVEQVAAHRLHQLALFLVTLGAFLVVTVLHQLEPSHAQPQREQAQRKTGRSHQHPTPAHIRVGQCIPPWNGGSRRPPGRHLRGAVVRPVTSFRPSTLD</sequence>
<dbReference type="EMBL" id="JACQAY010000016">
    <property type="protein sequence ID" value="MBI3538710.1"/>
    <property type="molecule type" value="Genomic_DNA"/>
</dbReference>
<name>A0A9D6L6V0_UNCEI</name>
<comment type="caution">
    <text evidence="3">The sequence shown here is derived from an EMBL/GenBank/DDBJ whole genome shotgun (WGS) entry which is preliminary data.</text>
</comment>
<gene>
    <name evidence="3" type="ORF">HY076_00345</name>
</gene>
<keyword evidence="2" id="KW-0472">Membrane</keyword>
<evidence type="ECO:0000256" key="1">
    <source>
        <dbReference type="SAM" id="MobiDB-lite"/>
    </source>
</evidence>
<evidence type="ECO:0000256" key="2">
    <source>
        <dbReference type="SAM" id="Phobius"/>
    </source>
</evidence>
<dbReference type="Proteomes" id="UP000807850">
    <property type="component" value="Unassembled WGS sequence"/>
</dbReference>
<keyword evidence="2" id="KW-1133">Transmembrane helix</keyword>
<evidence type="ECO:0000313" key="4">
    <source>
        <dbReference type="Proteomes" id="UP000807850"/>
    </source>
</evidence>
<feature type="region of interest" description="Disordered" evidence="1">
    <location>
        <begin position="93"/>
        <end position="156"/>
    </location>
</feature>
<accession>A0A9D6L6V0</accession>
<proteinExistence type="predicted"/>